<reference evidence="1" key="1">
    <citation type="submission" date="2021-05" db="EMBL/GenBank/DDBJ databases">
        <authorList>
            <person name="Alioto T."/>
            <person name="Alioto T."/>
            <person name="Gomez Garrido J."/>
        </authorList>
    </citation>
    <scope>NUCLEOTIDE SEQUENCE</scope>
</reference>
<evidence type="ECO:0000313" key="1">
    <source>
        <dbReference type="EMBL" id="CAG6523350.1"/>
    </source>
</evidence>
<protein>
    <submittedName>
        <fullName evidence="1">(northern house mosquito) hypothetical protein</fullName>
    </submittedName>
</protein>
<accession>A0A8D8GXC0</accession>
<dbReference type="EMBL" id="HBUE01293101">
    <property type="protein sequence ID" value="CAG6575007.1"/>
    <property type="molecule type" value="Transcribed_RNA"/>
</dbReference>
<organism evidence="1">
    <name type="scientific">Culex pipiens</name>
    <name type="common">House mosquito</name>
    <dbReference type="NCBI Taxonomy" id="7175"/>
    <lineage>
        <taxon>Eukaryota</taxon>
        <taxon>Metazoa</taxon>
        <taxon>Ecdysozoa</taxon>
        <taxon>Arthropoda</taxon>
        <taxon>Hexapoda</taxon>
        <taxon>Insecta</taxon>
        <taxon>Pterygota</taxon>
        <taxon>Neoptera</taxon>
        <taxon>Endopterygota</taxon>
        <taxon>Diptera</taxon>
        <taxon>Nematocera</taxon>
        <taxon>Culicoidea</taxon>
        <taxon>Culicidae</taxon>
        <taxon>Culicinae</taxon>
        <taxon>Culicini</taxon>
        <taxon>Culex</taxon>
        <taxon>Culex</taxon>
    </lineage>
</organism>
<name>A0A8D8GXC0_CULPI</name>
<dbReference type="EMBL" id="HBUE01187327">
    <property type="protein sequence ID" value="CAG6523350.1"/>
    <property type="molecule type" value="Transcribed_RNA"/>
</dbReference>
<proteinExistence type="predicted"/>
<sequence length="112" mass="12665">MYTQSTHEHTHHQGTSIKLEGRLGSDLALTHTIIDRTHNIEIITIEQITTIDRNILTISNVHTFHHELTILNVMFDFNTATEILIEMQITTTITMVTMGKTITSDTGRIIPA</sequence>
<dbReference type="AlphaFoldDB" id="A0A8D8GXC0"/>